<feature type="transmembrane region" description="Helical" evidence="7">
    <location>
        <begin position="113"/>
        <end position="131"/>
    </location>
</feature>
<keyword evidence="4 7" id="KW-0812">Transmembrane</keyword>
<dbReference type="SUPFAM" id="SSF103473">
    <property type="entry name" value="MFS general substrate transporter"/>
    <property type="match status" value="1"/>
</dbReference>
<evidence type="ECO:0000256" key="4">
    <source>
        <dbReference type="ARBA" id="ARBA00022692"/>
    </source>
</evidence>
<keyword evidence="9" id="KW-1185">Reference proteome</keyword>
<keyword evidence="5 7" id="KW-1133">Transmembrane helix</keyword>
<evidence type="ECO:0000313" key="8">
    <source>
        <dbReference type="EMBL" id="MDM7886167.1"/>
    </source>
</evidence>
<name>A0ABT7T9D8_9MICO</name>
<evidence type="ECO:0000313" key="9">
    <source>
        <dbReference type="Proteomes" id="UP001237823"/>
    </source>
</evidence>
<dbReference type="PANTHER" id="PTHR30250">
    <property type="entry name" value="PST FAMILY PREDICTED COLANIC ACID TRANSPORTER"/>
    <property type="match status" value="1"/>
</dbReference>
<dbReference type="InterPro" id="IPR050833">
    <property type="entry name" value="Poly_Biosynth_Transport"/>
</dbReference>
<comment type="subcellular location">
    <subcellularLocation>
        <location evidence="1">Cell membrane</location>
        <topology evidence="1">Multi-pass membrane protein</topology>
    </subcellularLocation>
</comment>
<sequence length="481" mass="51317">MTLATSAVRGAAATYGAQAVKAITQVASVIVLARLLSPSEYGVVTMVLAIVGVATVFGDMGLSMAAMQSQNLSQQQRSNLLWINAALGCVLGAIIAVSAPLVAAFYGKPELRQVAESLAVVFVLYALIPQFRAEMASRFSFKWLAVSDASAQAVAFLVAVVLAANGLGYWALVWNQIVAAVVTLALIVIGARWKPNLPRSAPGMKPLLRYGVDTLGVQLLTYVSSNLDNILIGKVFGSGTLGLYSRASQLFRLPLQQIATPLTPVAIPVMSRLQSEPARFEEYSRRAQLVLAYGLGAVLFMLIAAAEPFVSVALGKQWAGAAQILQILALGGVFQVFGYVYYWVFLALGQTRLQLKWSLIGRIAMMLMMLASLPLGVVGIATAVAAGQVLLWVLNTFCALPRTAVRPFPLVVAALRPGLIFGTFAACSLVLQAMFPPTGPVVALWLNVMGAAFALLLAWLCSRHVRDDLRAIAQTVARLRK</sequence>
<evidence type="ECO:0000256" key="2">
    <source>
        <dbReference type="ARBA" id="ARBA00007430"/>
    </source>
</evidence>
<reference evidence="8 9" key="1">
    <citation type="submission" date="2023-06" db="EMBL/GenBank/DDBJ databases">
        <authorList>
            <person name="Feng G."/>
            <person name="Li J."/>
            <person name="Zhu H."/>
        </authorList>
    </citation>
    <scope>NUCLEOTIDE SEQUENCE [LARGE SCALE GENOMIC DNA]</scope>
    <source>
        <strain evidence="8 9">RHCKG23</strain>
    </source>
</reference>
<dbReference type="InterPro" id="IPR036259">
    <property type="entry name" value="MFS_trans_sf"/>
</dbReference>
<feature type="transmembrane region" description="Helical" evidence="7">
    <location>
        <begin position="289"/>
        <end position="312"/>
    </location>
</feature>
<evidence type="ECO:0000256" key="5">
    <source>
        <dbReference type="ARBA" id="ARBA00022989"/>
    </source>
</evidence>
<feature type="transmembrane region" description="Helical" evidence="7">
    <location>
        <begin position="143"/>
        <end position="163"/>
    </location>
</feature>
<dbReference type="CDD" id="cd13127">
    <property type="entry name" value="MATE_tuaB_like"/>
    <property type="match status" value="1"/>
</dbReference>
<feature type="transmembrane region" description="Helical" evidence="7">
    <location>
        <begin position="169"/>
        <end position="189"/>
    </location>
</feature>
<feature type="transmembrane region" description="Helical" evidence="7">
    <location>
        <begin position="417"/>
        <end position="435"/>
    </location>
</feature>
<feature type="transmembrane region" description="Helical" evidence="7">
    <location>
        <begin position="79"/>
        <end position="107"/>
    </location>
</feature>
<feature type="transmembrane region" description="Helical" evidence="7">
    <location>
        <begin position="43"/>
        <end position="67"/>
    </location>
</feature>
<evidence type="ECO:0000256" key="1">
    <source>
        <dbReference type="ARBA" id="ARBA00004651"/>
    </source>
</evidence>
<feature type="transmembrane region" description="Helical" evidence="7">
    <location>
        <begin position="360"/>
        <end position="383"/>
    </location>
</feature>
<proteinExistence type="inferred from homology"/>
<keyword evidence="6 7" id="KW-0472">Membrane</keyword>
<accession>A0ABT7T9D8</accession>
<feature type="transmembrane region" description="Helical" evidence="7">
    <location>
        <begin position="441"/>
        <end position="461"/>
    </location>
</feature>
<dbReference type="PANTHER" id="PTHR30250:SF10">
    <property type="entry name" value="LIPOPOLYSACCHARIDE BIOSYNTHESIS PROTEIN WZXC"/>
    <property type="match status" value="1"/>
</dbReference>
<dbReference type="Pfam" id="PF13440">
    <property type="entry name" value="Polysacc_synt_3"/>
    <property type="match status" value="1"/>
</dbReference>
<evidence type="ECO:0000256" key="7">
    <source>
        <dbReference type="SAM" id="Phobius"/>
    </source>
</evidence>
<feature type="transmembrane region" description="Helical" evidence="7">
    <location>
        <begin position="389"/>
        <end position="405"/>
    </location>
</feature>
<keyword evidence="3" id="KW-1003">Cell membrane</keyword>
<dbReference type="Proteomes" id="UP001237823">
    <property type="component" value="Unassembled WGS sequence"/>
</dbReference>
<comment type="similarity">
    <text evidence="2">Belongs to the polysaccharide synthase family.</text>
</comment>
<protein>
    <submittedName>
        <fullName evidence="8">Lipopolysaccharide biosynthesis protein</fullName>
    </submittedName>
</protein>
<dbReference type="EMBL" id="JAUCML010000009">
    <property type="protein sequence ID" value="MDM7886167.1"/>
    <property type="molecule type" value="Genomic_DNA"/>
</dbReference>
<comment type="caution">
    <text evidence="8">The sequence shown here is derived from an EMBL/GenBank/DDBJ whole genome shotgun (WGS) entry which is preliminary data.</text>
</comment>
<evidence type="ECO:0000256" key="3">
    <source>
        <dbReference type="ARBA" id="ARBA00022475"/>
    </source>
</evidence>
<dbReference type="RefSeq" id="WP_289459442.1">
    <property type="nucleotide sequence ID" value="NZ_JAUCML010000009.1"/>
</dbReference>
<gene>
    <name evidence="8" type="ORF">QUG92_13725</name>
</gene>
<feature type="transmembrane region" description="Helical" evidence="7">
    <location>
        <begin position="324"/>
        <end position="348"/>
    </location>
</feature>
<evidence type="ECO:0000256" key="6">
    <source>
        <dbReference type="ARBA" id="ARBA00023136"/>
    </source>
</evidence>
<organism evidence="8 9">
    <name type="scientific">Curtobacterium citri</name>
    <dbReference type="NCBI Taxonomy" id="3055139"/>
    <lineage>
        <taxon>Bacteria</taxon>
        <taxon>Bacillati</taxon>
        <taxon>Actinomycetota</taxon>
        <taxon>Actinomycetes</taxon>
        <taxon>Micrococcales</taxon>
        <taxon>Microbacteriaceae</taxon>
        <taxon>Curtobacterium</taxon>
    </lineage>
</organism>